<proteinExistence type="predicted"/>
<sequence>MTLLLRSFPLITLRATIPSSLPLFQNLLRYHFPKSLQAKRTRALVTLSASSSSPETILKPQPQQPNDTLRWVSRTNFCGQLSTNDVGTRVRLCGWVALHRVHGGLTFLNLRDHTGIVQASPFILFMVSWEFDCVLVATSPDEFPDAHSIINDLRVEYVVVVEGVVRSRPVESVNKKLITGSIEVVAEHVQLLNAVKAKLPFLVTTADDAKDSVKEEIRLRYRCLDLRRQQMSSNIMLRHRVVKFIRRYLEDVQGFVEIETPILSRSTPEGARDYLVPSRIQPGTFYALPQSPQLFKQMLMVSGFDKYYQIARCFRDEDLRADRQPEFTQLDMELAFTTLEDMLRLNEDLIRKVFLEIKGVQLPNPFPRLTYAEAMSKYGSDRPDTRFDLHLKEVSDIFAESSFRVFADSLNSGGIIKVLCVPSGAKSYSNSALKKGDVYNEAIKSGAKGLPFLKVLDDGELEGISALASSLDSTNKEQLLSRCSAGPGDLILFAVGHHPSVHRTLDRLRLFIANQLGLIDHSRHSILWVTDFPMFEWNETEQRLEALHHPFTAPNPEDMEDLSSARALAYDMVYNGVEIGGGSLRIYKREVQQKVLEIVGISPEQAEAKFGYLLEALDMGAPPHGGIAFGLDRLAMLLAGATSIRDVIAFPKTTTAQCALTRTPSEVDPQQLRDLSFCIKQ</sequence>
<evidence type="ECO:0000313" key="2">
    <source>
        <dbReference type="Proteomes" id="UP000309997"/>
    </source>
</evidence>
<evidence type="ECO:0000313" key="1">
    <source>
        <dbReference type="EMBL" id="KAL3580367.1"/>
    </source>
</evidence>
<protein>
    <submittedName>
        <fullName evidence="1">Uncharacterized protein</fullName>
    </submittedName>
</protein>
<dbReference type="EMBL" id="RCHU02000009">
    <property type="protein sequence ID" value="KAL3580367.1"/>
    <property type="molecule type" value="Genomic_DNA"/>
</dbReference>
<keyword evidence="2" id="KW-1185">Reference proteome</keyword>
<organism evidence="1 2">
    <name type="scientific">Populus alba</name>
    <name type="common">White poplar</name>
    <dbReference type="NCBI Taxonomy" id="43335"/>
    <lineage>
        <taxon>Eukaryota</taxon>
        <taxon>Viridiplantae</taxon>
        <taxon>Streptophyta</taxon>
        <taxon>Embryophyta</taxon>
        <taxon>Tracheophyta</taxon>
        <taxon>Spermatophyta</taxon>
        <taxon>Magnoliopsida</taxon>
        <taxon>eudicotyledons</taxon>
        <taxon>Gunneridae</taxon>
        <taxon>Pentapetalae</taxon>
        <taxon>rosids</taxon>
        <taxon>fabids</taxon>
        <taxon>Malpighiales</taxon>
        <taxon>Salicaceae</taxon>
        <taxon>Saliceae</taxon>
        <taxon>Populus</taxon>
    </lineage>
</organism>
<dbReference type="Proteomes" id="UP000309997">
    <property type="component" value="Unassembled WGS sequence"/>
</dbReference>
<accession>A0ACC4BPM1</accession>
<gene>
    <name evidence="1" type="ORF">D5086_018202</name>
</gene>
<comment type="caution">
    <text evidence="1">The sequence shown here is derived from an EMBL/GenBank/DDBJ whole genome shotgun (WGS) entry which is preliminary data.</text>
</comment>
<reference evidence="1 2" key="1">
    <citation type="journal article" date="2024" name="Plant Biotechnol. J.">
        <title>Genome and CRISPR/Cas9 system of a widespread forest tree (Populus alba) in the world.</title>
        <authorList>
            <person name="Liu Y.J."/>
            <person name="Jiang P.F."/>
            <person name="Han X.M."/>
            <person name="Li X.Y."/>
            <person name="Wang H.M."/>
            <person name="Wang Y.J."/>
            <person name="Wang X.X."/>
            <person name="Zeng Q.Y."/>
        </authorList>
    </citation>
    <scope>NUCLEOTIDE SEQUENCE [LARGE SCALE GENOMIC DNA]</scope>
    <source>
        <strain evidence="2">cv. PAL-ZL1</strain>
    </source>
</reference>
<name>A0ACC4BPM1_POPAL</name>